<keyword evidence="10" id="KW-1185">Reference proteome</keyword>
<protein>
    <submittedName>
        <fullName evidence="8">Transporter</fullName>
    </submittedName>
</protein>
<evidence type="ECO:0000256" key="4">
    <source>
        <dbReference type="SAM" id="MobiDB-lite"/>
    </source>
</evidence>
<evidence type="ECO:0000313" key="8">
    <source>
        <dbReference type="EMBL" id="AQS65665.1"/>
    </source>
</evidence>
<sequence>MRRLALVTTAMAVGLLGSAVVPVTAAEEAAAPAAGSVDWIPCPGGDPVLGDMLEGLECGSLQVPLDYDEPDGRKISLALTRAKHTVPDSEYQGVVVLNRGQWPGGIGRDLPTRYAQGTTGLAKDVGDAYDWIGFDPRGVGASEPAVVCDSDYLDPGHAQPDPVPPTPAAEREWTQRARAYAESCGDKYGDVLRHLSTQEAARDLDRMRAALGQQKITYFGTDWGTYLGSVYASMFPHRVQRMVLDSVVRPSGVGYRDSLRKNVTSQRNAEIFFAWVARYDDVYHLGTTAAEVEANYYEGQDALRTAPVDGRIGPSEWADVFEPVVYRSWTWLSRAQMLSDWVVRKDPASLRAGYSPPGFPHQNRHAMTNAVNCLDGPWPRDWSRWHRDHTRQYDAGNRFLTWTNAWYNAPCAFWPEPARSEPLEVGDRTVDVLLVQPQFDTAHGVAGAAETHRLFPNSRLVLERGGHNVGAALSANNNVCLNEYVGDFLRDGTRPASRRGADATCKASPDPVPAS</sequence>
<dbReference type="InterPro" id="IPR013595">
    <property type="entry name" value="Pept_S33_TAP-like_C"/>
</dbReference>
<evidence type="ECO:0000256" key="2">
    <source>
        <dbReference type="ARBA" id="ARBA00022729"/>
    </source>
</evidence>
<name>A0A1S6J1N2_9ACTN</name>
<dbReference type="KEGG" id="spac:B1H29_36360"/>
<feature type="domain" description="Peptidase S33 tripeptidyl aminopeptidase-like C-terminal" evidence="7">
    <location>
        <begin position="402"/>
        <end position="501"/>
    </location>
</feature>
<gene>
    <name evidence="8" type="ORF">B1H29_00700</name>
    <name evidence="9" type="ORF">B1H29_36360</name>
</gene>
<dbReference type="EMBL" id="CP019724">
    <property type="protein sequence ID" value="AQS65665.1"/>
    <property type="molecule type" value="Genomic_DNA"/>
</dbReference>
<feature type="chain" id="PRO_5010481114" evidence="5">
    <location>
        <begin position="26"/>
        <end position="515"/>
    </location>
</feature>
<dbReference type="EMBL" id="CP019724">
    <property type="protein sequence ID" value="AQS71592.1"/>
    <property type="molecule type" value="Genomic_DNA"/>
</dbReference>
<dbReference type="Pfam" id="PF08386">
    <property type="entry name" value="Abhydrolase_4"/>
    <property type="match status" value="1"/>
</dbReference>
<feature type="signal peptide" evidence="5">
    <location>
        <begin position="1"/>
        <end position="25"/>
    </location>
</feature>
<dbReference type="GO" id="GO:0016787">
    <property type="term" value="F:hydrolase activity"/>
    <property type="evidence" value="ECO:0007669"/>
    <property type="project" value="UniProtKB-KW"/>
</dbReference>
<proteinExistence type="inferred from homology"/>
<dbReference type="KEGG" id="spac:B1H29_00700"/>
<dbReference type="Proteomes" id="UP000189443">
    <property type="component" value="Chromosome"/>
</dbReference>
<organism evidence="8 10">
    <name type="scientific">Streptomyces pactum</name>
    <dbReference type="NCBI Taxonomy" id="68249"/>
    <lineage>
        <taxon>Bacteria</taxon>
        <taxon>Bacillati</taxon>
        <taxon>Actinomycetota</taxon>
        <taxon>Actinomycetes</taxon>
        <taxon>Kitasatosporales</taxon>
        <taxon>Streptomycetaceae</taxon>
        <taxon>Streptomyces</taxon>
    </lineage>
</organism>
<keyword evidence="2 5" id="KW-0732">Signal</keyword>
<dbReference type="InterPro" id="IPR029058">
    <property type="entry name" value="AB_hydrolase_fold"/>
</dbReference>
<feature type="domain" description="AB hydrolase-1" evidence="6">
    <location>
        <begin position="121"/>
        <end position="247"/>
    </location>
</feature>
<dbReference type="InterPro" id="IPR051601">
    <property type="entry name" value="Serine_prot/Carboxylest_S33"/>
</dbReference>
<dbReference type="InterPro" id="IPR000073">
    <property type="entry name" value="AB_hydrolase_1"/>
</dbReference>
<evidence type="ECO:0000313" key="9">
    <source>
        <dbReference type="EMBL" id="AQS71592.1"/>
    </source>
</evidence>
<feature type="region of interest" description="Disordered" evidence="4">
    <location>
        <begin position="492"/>
        <end position="515"/>
    </location>
</feature>
<reference evidence="8 10" key="1">
    <citation type="submission" date="2017-02" db="EMBL/GenBank/DDBJ databases">
        <title>Streptomyces pactum ACT12 Genome sequencing and assembly.</title>
        <authorList>
            <person name="Xue Q."/>
            <person name="Yan X."/>
            <person name="Jia L."/>
            <person name="Yan H."/>
        </authorList>
    </citation>
    <scope>NUCLEOTIDE SEQUENCE [LARGE SCALE GENOMIC DNA]</scope>
    <source>
        <strain evidence="8 10">ACT12</strain>
    </source>
</reference>
<dbReference type="Gene3D" id="3.40.50.1820">
    <property type="entry name" value="alpha/beta hydrolase"/>
    <property type="match status" value="1"/>
</dbReference>
<dbReference type="OrthoDB" id="3930934at2"/>
<evidence type="ECO:0000259" key="6">
    <source>
        <dbReference type="Pfam" id="PF00561"/>
    </source>
</evidence>
<evidence type="ECO:0000256" key="5">
    <source>
        <dbReference type="SAM" id="SignalP"/>
    </source>
</evidence>
<dbReference type="AlphaFoldDB" id="A0A1S6J1N2"/>
<evidence type="ECO:0000256" key="3">
    <source>
        <dbReference type="ARBA" id="ARBA00022801"/>
    </source>
</evidence>
<evidence type="ECO:0000259" key="7">
    <source>
        <dbReference type="Pfam" id="PF08386"/>
    </source>
</evidence>
<comment type="similarity">
    <text evidence="1">Belongs to the peptidase S33 family.</text>
</comment>
<dbReference type="Pfam" id="PF00561">
    <property type="entry name" value="Abhydrolase_1"/>
    <property type="match status" value="1"/>
</dbReference>
<evidence type="ECO:0000313" key="10">
    <source>
        <dbReference type="Proteomes" id="UP000189443"/>
    </source>
</evidence>
<dbReference type="SUPFAM" id="SSF53474">
    <property type="entry name" value="alpha/beta-Hydrolases"/>
    <property type="match status" value="1"/>
</dbReference>
<keyword evidence="3" id="KW-0378">Hydrolase</keyword>
<evidence type="ECO:0000256" key="1">
    <source>
        <dbReference type="ARBA" id="ARBA00010088"/>
    </source>
</evidence>
<dbReference type="PANTHER" id="PTHR43248">
    <property type="entry name" value="2-SUCCINYL-6-HYDROXY-2,4-CYCLOHEXADIENE-1-CARBOXYLATE SYNTHASE"/>
    <property type="match status" value="1"/>
</dbReference>
<dbReference type="PANTHER" id="PTHR43248:SF29">
    <property type="entry name" value="TRIPEPTIDYL AMINOPEPTIDASE"/>
    <property type="match status" value="1"/>
</dbReference>
<accession>A0A1S6J1N2</accession>